<dbReference type="Gene3D" id="3.40.630.30">
    <property type="match status" value="1"/>
</dbReference>
<dbReference type="OrthoDB" id="5459937at2"/>
<dbReference type="AlphaFoldDB" id="A0A0K6IJM2"/>
<keyword evidence="5" id="KW-1185">Reference proteome</keyword>
<dbReference type="STRING" id="1137284.GCA_001418205_01383"/>
<dbReference type="PROSITE" id="PS51186">
    <property type="entry name" value="GNAT"/>
    <property type="match status" value="1"/>
</dbReference>
<dbReference type="GO" id="GO:0016747">
    <property type="term" value="F:acyltransferase activity, transferring groups other than amino-acyl groups"/>
    <property type="evidence" value="ECO:0007669"/>
    <property type="project" value="InterPro"/>
</dbReference>
<dbReference type="EMBL" id="CYHG01000003">
    <property type="protein sequence ID" value="CUB03532.1"/>
    <property type="molecule type" value="Genomic_DNA"/>
</dbReference>
<dbReference type="PANTHER" id="PTHR43072">
    <property type="entry name" value="N-ACETYLTRANSFERASE"/>
    <property type="match status" value="1"/>
</dbReference>
<organism evidence="4 5">
    <name type="scientific">Marinomonas fungiae</name>
    <dbReference type="NCBI Taxonomy" id="1137284"/>
    <lineage>
        <taxon>Bacteria</taxon>
        <taxon>Pseudomonadati</taxon>
        <taxon>Pseudomonadota</taxon>
        <taxon>Gammaproteobacteria</taxon>
        <taxon>Oceanospirillales</taxon>
        <taxon>Oceanospirillaceae</taxon>
        <taxon>Marinomonas</taxon>
    </lineage>
</organism>
<evidence type="ECO:0000259" key="3">
    <source>
        <dbReference type="PROSITE" id="PS51186"/>
    </source>
</evidence>
<keyword evidence="2 4" id="KW-0012">Acyltransferase</keyword>
<dbReference type="SUPFAM" id="SSF55729">
    <property type="entry name" value="Acyl-CoA N-acyltransferases (Nat)"/>
    <property type="match status" value="1"/>
</dbReference>
<dbReference type="Proteomes" id="UP000182769">
    <property type="component" value="Unassembled WGS sequence"/>
</dbReference>
<dbReference type="CDD" id="cd04301">
    <property type="entry name" value="NAT_SF"/>
    <property type="match status" value="1"/>
</dbReference>
<reference evidence="5" key="1">
    <citation type="submission" date="2015-08" db="EMBL/GenBank/DDBJ databases">
        <authorList>
            <person name="Varghese N."/>
        </authorList>
    </citation>
    <scope>NUCLEOTIDE SEQUENCE [LARGE SCALE GENOMIC DNA]</scope>
    <source>
        <strain evidence="5">JCM 18476</strain>
    </source>
</reference>
<protein>
    <submittedName>
        <fullName evidence="4">L-amino acid N-acyltransferase YncA</fullName>
    </submittedName>
</protein>
<evidence type="ECO:0000256" key="2">
    <source>
        <dbReference type="ARBA" id="ARBA00023315"/>
    </source>
</evidence>
<accession>A0A0K6IJM2</accession>
<name>A0A0K6IJM2_9GAMM</name>
<evidence type="ECO:0000313" key="5">
    <source>
        <dbReference type="Proteomes" id="UP000182769"/>
    </source>
</evidence>
<evidence type="ECO:0000256" key="1">
    <source>
        <dbReference type="ARBA" id="ARBA00022679"/>
    </source>
</evidence>
<feature type="domain" description="N-acetyltransferase" evidence="3">
    <location>
        <begin position="3"/>
        <end position="162"/>
    </location>
</feature>
<dbReference type="RefSeq" id="WP_055462483.1">
    <property type="nucleotide sequence ID" value="NZ_CYHG01000003.1"/>
</dbReference>
<proteinExistence type="predicted"/>
<gene>
    <name evidence="4" type="ORF">Ga0061065_103383</name>
</gene>
<dbReference type="InterPro" id="IPR016181">
    <property type="entry name" value="Acyl_CoA_acyltransferase"/>
</dbReference>
<dbReference type="PANTHER" id="PTHR43072:SF23">
    <property type="entry name" value="UPF0039 PROTEIN C11D3.02C"/>
    <property type="match status" value="1"/>
</dbReference>
<dbReference type="Pfam" id="PF00583">
    <property type="entry name" value="Acetyltransf_1"/>
    <property type="match status" value="1"/>
</dbReference>
<evidence type="ECO:0000313" key="4">
    <source>
        <dbReference type="EMBL" id="CUB03532.1"/>
    </source>
</evidence>
<sequence>MEYKVVPCTYEKHAHSILETFNDAIENSTVIYEYQKLSLTSMVEWFDTKKANGYPIIGLESVDGQLLGFASYSAFKIRPAYKYSIEHSIYVHKDFRGHGLSHILLELIINAAKENNYHALIGGIDADNQASIALHEKHGFKHVGTLPEVGYKFGRWLNLAYYQLILPTPKTPSED</sequence>
<dbReference type="InterPro" id="IPR000182">
    <property type="entry name" value="GNAT_dom"/>
</dbReference>
<keyword evidence="1 4" id="KW-0808">Transferase</keyword>